<reference evidence="2 3" key="1">
    <citation type="journal article" date="2018" name="Mol. Plant">
        <title>The genome of Artemisia annua provides insight into the evolution of Asteraceae family and artemisinin biosynthesis.</title>
        <authorList>
            <person name="Shen Q."/>
            <person name="Zhang L."/>
            <person name="Liao Z."/>
            <person name="Wang S."/>
            <person name="Yan T."/>
            <person name="Shi P."/>
            <person name="Liu M."/>
            <person name="Fu X."/>
            <person name="Pan Q."/>
            <person name="Wang Y."/>
            <person name="Lv Z."/>
            <person name="Lu X."/>
            <person name="Zhang F."/>
            <person name="Jiang W."/>
            <person name="Ma Y."/>
            <person name="Chen M."/>
            <person name="Hao X."/>
            <person name="Li L."/>
            <person name="Tang Y."/>
            <person name="Lv G."/>
            <person name="Zhou Y."/>
            <person name="Sun X."/>
            <person name="Brodelius P.E."/>
            <person name="Rose J.K.C."/>
            <person name="Tang K."/>
        </authorList>
    </citation>
    <scope>NUCLEOTIDE SEQUENCE [LARGE SCALE GENOMIC DNA]</scope>
    <source>
        <strain evidence="3">cv. Huhao1</strain>
        <tissue evidence="2">Leaf</tissue>
    </source>
</reference>
<feature type="compositionally biased region" description="Basic and acidic residues" evidence="1">
    <location>
        <begin position="1"/>
        <end position="15"/>
    </location>
</feature>
<evidence type="ECO:0000256" key="1">
    <source>
        <dbReference type="SAM" id="MobiDB-lite"/>
    </source>
</evidence>
<gene>
    <name evidence="2" type="ORF">CTI12_AA079520</name>
</gene>
<dbReference type="AlphaFoldDB" id="A0A2U1NU87"/>
<organism evidence="2 3">
    <name type="scientific">Artemisia annua</name>
    <name type="common">Sweet wormwood</name>
    <dbReference type="NCBI Taxonomy" id="35608"/>
    <lineage>
        <taxon>Eukaryota</taxon>
        <taxon>Viridiplantae</taxon>
        <taxon>Streptophyta</taxon>
        <taxon>Embryophyta</taxon>
        <taxon>Tracheophyta</taxon>
        <taxon>Spermatophyta</taxon>
        <taxon>Magnoliopsida</taxon>
        <taxon>eudicotyledons</taxon>
        <taxon>Gunneridae</taxon>
        <taxon>Pentapetalae</taxon>
        <taxon>asterids</taxon>
        <taxon>campanulids</taxon>
        <taxon>Asterales</taxon>
        <taxon>Asteraceae</taxon>
        <taxon>Asteroideae</taxon>
        <taxon>Anthemideae</taxon>
        <taxon>Artemisiinae</taxon>
        <taxon>Artemisia</taxon>
    </lineage>
</organism>
<protein>
    <submittedName>
        <fullName evidence="2">Uncharacterized protein</fullName>
    </submittedName>
</protein>
<dbReference type="Proteomes" id="UP000245207">
    <property type="component" value="Unassembled WGS sequence"/>
</dbReference>
<comment type="caution">
    <text evidence="2">The sequence shown here is derived from an EMBL/GenBank/DDBJ whole genome shotgun (WGS) entry which is preliminary data.</text>
</comment>
<name>A0A2U1NU87_ARTAN</name>
<evidence type="ECO:0000313" key="3">
    <source>
        <dbReference type="Proteomes" id="UP000245207"/>
    </source>
</evidence>
<keyword evidence="3" id="KW-1185">Reference proteome</keyword>
<dbReference type="EMBL" id="PKPP01002185">
    <property type="protein sequence ID" value="PWA77027.1"/>
    <property type="molecule type" value="Genomic_DNA"/>
</dbReference>
<evidence type="ECO:0000313" key="2">
    <source>
        <dbReference type="EMBL" id="PWA77027.1"/>
    </source>
</evidence>
<feature type="region of interest" description="Disordered" evidence="1">
    <location>
        <begin position="1"/>
        <end position="33"/>
    </location>
</feature>
<accession>A0A2U1NU87</accession>
<proteinExistence type="predicted"/>
<sequence>MTDLDRTETPTERRRSIPSPHTAVGDSQTLPETPLVAPATGTVYIVGQPTTFVRKHRHEPPPSFATSPENIAGNNHHHVRWKPRLFLLMFDFDIYYAVGLYTSPENIANHYVHVDV</sequence>